<evidence type="ECO:0000313" key="1">
    <source>
        <dbReference type="EMBL" id="KAK1585409.1"/>
    </source>
</evidence>
<name>A0AAD8PVD4_9PEZI</name>
<comment type="caution">
    <text evidence="1">The sequence shown here is derived from an EMBL/GenBank/DDBJ whole genome shotgun (WGS) entry which is preliminary data.</text>
</comment>
<sequence length="154" mass="16838">MCVGVGVYSLHVCPKCSVPSGSNIMRFMKLCLIVASDMGSNLKAGFCQDPEHFPGSQPRASRPSRCCASGHGHDHIPNLLGYPVCVIKGKISLLPSCDLFASFFAQIVLCKCQRIASLRRGVFSRPFGSHIPKDRMRLWPSPDHTALTVNPRGR</sequence>
<accession>A0AAD8PVD4</accession>
<dbReference type="AlphaFoldDB" id="A0AAD8PVD4"/>
<dbReference type="GeneID" id="85436235"/>
<protein>
    <submittedName>
        <fullName evidence="1">Uncharacterized protein</fullName>
    </submittedName>
</protein>
<proteinExistence type="predicted"/>
<keyword evidence="2" id="KW-1185">Reference proteome</keyword>
<organism evidence="1 2">
    <name type="scientific">Colletotrichum navitas</name>
    <dbReference type="NCBI Taxonomy" id="681940"/>
    <lineage>
        <taxon>Eukaryota</taxon>
        <taxon>Fungi</taxon>
        <taxon>Dikarya</taxon>
        <taxon>Ascomycota</taxon>
        <taxon>Pezizomycotina</taxon>
        <taxon>Sordariomycetes</taxon>
        <taxon>Hypocreomycetidae</taxon>
        <taxon>Glomerellales</taxon>
        <taxon>Glomerellaceae</taxon>
        <taxon>Colletotrichum</taxon>
        <taxon>Colletotrichum graminicola species complex</taxon>
    </lineage>
</organism>
<dbReference type="EMBL" id="JAHLJV010000044">
    <property type="protein sequence ID" value="KAK1585409.1"/>
    <property type="molecule type" value="Genomic_DNA"/>
</dbReference>
<dbReference type="Proteomes" id="UP001230504">
    <property type="component" value="Unassembled WGS sequence"/>
</dbReference>
<reference evidence="1" key="1">
    <citation type="submission" date="2021-06" db="EMBL/GenBank/DDBJ databases">
        <title>Comparative genomics, transcriptomics and evolutionary studies reveal genomic signatures of adaptation to plant cell wall in hemibiotrophic fungi.</title>
        <authorList>
            <consortium name="DOE Joint Genome Institute"/>
            <person name="Baroncelli R."/>
            <person name="Diaz J.F."/>
            <person name="Benocci T."/>
            <person name="Peng M."/>
            <person name="Battaglia E."/>
            <person name="Haridas S."/>
            <person name="Andreopoulos W."/>
            <person name="Labutti K."/>
            <person name="Pangilinan J."/>
            <person name="Floch G.L."/>
            <person name="Makela M.R."/>
            <person name="Henrissat B."/>
            <person name="Grigoriev I.V."/>
            <person name="Crouch J.A."/>
            <person name="De Vries R.P."/>
            <person name="Sukno S.A."/>
            <person name="Thon M.R."/>
        </authorList>
    </citation>
    <scope>NUCLEOTIDE SEQUENCE</scope>
    <source>
        <strain evidence="1">CBS 125086</strain>
    </source>
</reference>
<dbReference type="RefSeq" id="XP_060412433.1">
    <property type="nucleotide sequence ID" value="XM_060551995.1"/>
</dbReference>
<evidence type="ECO:0000313" key="2">
    <source>
        <dbReference type="Proteomes" id="UP001230504"/>
    </source>
</evidence>
<gene>
    <name evidence="1" type="ORF">LY79DRAFT_267752</name>
</gene>